<organism evidence="1">
    <name type="scientific">viral metagenome</name>
    <dbReference type="NCBI Taxonomy" id="1070528"/>
    <lineage>
        <taxon>unclassified sequences</taxon>
        <taxon>metagenomes</taxon>
        <taxon>organismal metagenomes</taxon>
    </lineage>
</organism>
<dbReference type="AlphaFoldDB" id="A0A6M3XS93"/>
<dbReference type="InterPro" id="IPR025048">
    <property type="entry name" value="DUF3987"/>
</dbReference>
<evidence type="ECO:0000313" key="1">
    <source>
        <dbReference type="EMBL" id="QJI00851.1"/>
    </source>
</evidence>
<protein>
    <submittedName>
        <fullName evidence="1">Putative primase</fullName>
    </submittedName>
</protein>
<gene>
    <name evidence="1" type="ORF">TM448B02137_0010</name>
</gene>
<dbReference type="EMBL" id="MT144880">
    <property type="protein sequence ID" value="QJI00851.1"/>
    <property type="molecule type" value="Genomic_DNA"/>
</dbReference>
<dbReference type="Pfam" id="PF13148">
    <property type="entry name" value="DUF3987"/>
    <property type="match status" value="1"/>
</dbReference>
<reference evidence="1" key="1">
    <citation type="submission" date="2020-03" db="EMBL/GenBank/DDBJ databases">
        <title>The deep terrestrial virosphere.</title>
        <authorList>
            <person name="Holmfeldt K."/>
            <person name="Nilsson E."/>
            <person name="Simone D."/>
            <person name="Lopez-Fernandez M."/>
            <person name="Wu X."/>
            <person name="de Brujin I."/>
            <person name="Lundin D."/>
            <person name="Andersson A."/>
            <person name="Bertilsson S."/>
            <person name="Dopson M."/>
        </authorList>
    </citation>
    <scope>NUCLEOTIDE SEQUENCE</scope>
    <source>
        <strain evidence="1">TM448B02137</strain>
    </source>
</reference>
<sequence length="391" mass="45174">MNRKLPDWISSYLTCVQNTEPPETYHLWSAISTIAAVLQRKCRLDWGTLKFYPNMYIVLVGPPAARKGTAMNLAKPLLDEMQIKTAAEAITREALIRELKNANDTIISDDGKMFFHSSLTIWSQELTVFLGYQNQQLMSDLTDWYDCRNQWTYRTKNMGTDEIIGVYVNLFGATTPDLIRSTMPLDAIGGGLTSRMIFVFEENKGKVCPYPALSAEEQNTMDELIYDLARIHMLSGQFRTNEAFLEKWLEWYPWQEANPPFRDPRFEGYMERRANHVMKLSMICNASRTDSMIVTEKDLERAIEIIIMTEKKMPLTFSGVGRLNEADVMTKIMNDVAMAGSMKFSDILNRYKTDINSWHLENLMQSLQAMKFVKRIIGSDDIEFVYTKRKE</sequence>
<proteinExistence type="predicted"/>
<accession>A0A6M3XS93</accession>
<name>A0A6M3XS93_9ZZZZ</name>